<protein>
    <submittedName>
        <fullName evidence="9">Permease of the drug/metabolite transporter (DMT) superfamily</fullName>
    </submittedName>
</protein>
<feature type="transmembrane region" description="Helical" evidence="7">
    <location>
        <begin position="79"/>
        <end position="97"/>
    </location>
</feature>
<organism evidence="9 10">
    <name type="scientific">Halothermothrix orenii (strain H 168 / OCM 544 / DSM 9562)</name>
    <dbReference type="NCBI Taxonomy" id="373903"/>
    <lineage>
        <taxon>Bacteria</taxon>
        <taxon>Bacillati</taxon>
        <taxon>Bacillota</taxon>
        <taxon>Clostridia</taxon>
        <taxon>Halanaerobiales</taxon>
        <taxon>Halothermotrichaceae</taxon>
        <taxon>Halothermothrix</taxon>
    </lineage>
</organism>
<feature type="transmembrane region" description="Helical" evidence="7">
    <location>
        <begin position="157"/>
        <end position="177"/>
    </location>
</feature>
<evidence type="ECO:0000256" key="5">
    <source>
        <dbReference type="ARBA" id="ARBA00022989"/>
    </source>
</evidence>
<keyword evidence="4 7" id="KW-0812">Transmembrane</keyword>
<evidence type="ECO:0000256" key="2">
    <source>
        <dbReference type="ARBA" id="ARBA00007362"/>
    </source>
</evidence>
<keyword evidence="10" id="KW-1185">Reference proteome</keyword>
<proteinExistence type="inferred from homology"/>
<dbReference type="RefSeq" id="WP_012635540.1">
    <property type="nucleotide sequence ID" value="NC_011899.1"/>
</dbReference>
<dbReference type="InterPro" id="IPR000620">
    <property type="entry name" value="EamA_dom"/>
</dbReference>
<dbReference type="PANTHER" id="PTHR42920">
    <property type="entry name" value="OS03G0707200 PROTEIN-RELATED"/>
    <property type="match status" value="1"/>
</dbReference>
<keyword evidence="5 7" id="KW-1133">Transmembrane helix</keyword>
<reference evidence="9 10" key="1">
    <citation type="journal article" date="2009" name="PLoS ONE">
        <title>Genome analysis of the anaerobic thermohalophilic bacterium Halothermothrix orenii.</title>
        <authorList>
            <person name="Mavromatis K."/>
            <person name="Ivanova N."/>
            <person name="Anderson I."/>
            <person name="Lykidis A."/>
            <person name="Hooper S.D."/>
            <person name="Sun H."/>
            <person name="Kunin V."/>
            <person name="Lapidus A."/>
            <person name="Hugenholtz P."/>
            <person name="Patel B."/>
            <person name="Kyrpides N.C."/>
        </authorList>
    </citation>
    <scope>NUCLEOTIDE SEQUENCE [LARGE SCALE GENOMIC DNA]</scope>
    <source>
        <strain evidence="10">H 168 / OCM 544 / DSM 9562</strain>
    </source>
</reference>
<name>B8D2C5_HALOH</name>
<evidence type="ECO:0000256" key="6">
    <source>
        <dbReference type="ARBA" id="ARBA00023136"/>
    </source>
</evidence>
<dbReference type="EMBL" id="CP001098">
    <property type="protein sequence ID" value="ACL69352.1"/>
    <property type="molecule type" value="Genomic_DNA"/>
</dbReference>
<dbReference type="AlphaFoldDB" id="B8D2C5"/>
<dbReference type="STRING" id="373903.Hore_05950"/>
<evidence type="ECO:0000313" key="10">
    <source>
        <dbReference type="Proteomes" id="UP000000719"/>
    </source>
</evidence>
<evidence type="ECO:0000259" key="8">
    <source>
        <dbReference type="Pfam" id="PF00892"/>
    </source>
</evidence>
<evidence type="ECO:0000313" key="9">
    <source>
        <dbReference type="EMBL" id="ACL69352.1"/>
    </source>
</evidence>
<feature type="transmembrane region" description="Helical" evidence="7">
    <location>
        <begin position="184"/>
        <end position="204"/>
    </location>
</feature>
<evidence type="ECO:0000256" key="4">
    <source>
        <dbReference type="ARBA" id="ARBA00022692"/>
    </source>
</evidence>
<dbReference type="eggNOG" id="COG0697">
    <property type="taxonomic scope" value="Bacteria"/>
</dbReference>
<dbReference type="SUPFAM" id="SSF103481">
    <property type="entry name" value="Multidrug resistance efflux transporter EmrE"/>
    <property type="match status" value="2"/>
</dbReference>
<dbReference type="InterPro" id="IPR051258">
    <property type="entry name" value="Diverse_Substrate_Transporter"/>
</dbReference>
<dbReference type="GO" id="GO:0005886">
    <property type="term" value="C:plasma membrane"/>
    <property type="evidence" value="ECO:0007669"/>
    <property type="project" value="UniProtKB-SubCell"/>
</dbReference>
<keyword evidence="3" id="KW-1003">Cell membrane</keyword>
<keyword evidence="6 7" id="KW-0472">Membrane</keyword>
<evidence type="ECO:0000256" key="3">
    <source>
        <dbReference type="ARBA" id="ARBA00022475"/>
    </source>
</evidence>
<accession>B8D2C5</accession>
<feature type="transmembrane region" description="Helical" evidence="7">
    <location>
        <begin position="210"/>
        <end position="232"/>
    </location>
</feature>
<dbReference type="KEGG" id="hor:Hore_05950"/>
<comment type="subcellular location">
    <subcellularLocation>
        <location evidence="1">Cell membrane</location>
        <topology evidence="1">Multi-pass membrane protein</topology>
    </subcellularLocation>
</comment>
<feature type="transmembrane region" description="Helical" evidence="7">
    <location>
        <begin position="129"/>
        <end position="151"/>
    </location>
</feature>
<dbReference type="Proteomes" id="UP000000719">
    <property type="component" value="Chromosome"/>
</dbReference>
<feature type="domain" description="EamA" evidence="8">
    <location>
        <begin position="154"/>
        <end position="286"/>
    </location>
</feature>
<dbReference type="HOGENOM" id="CLU_033863_21_3_9"/>
<dbReference type="Pfam" id="PF00892">
    <property type="entry name" value="EamA"/>
    <property type="match status" value="2"/>
</dbReference>
<sequence>MLQKAKTKTRVIKADLLLLLVVTVWGTTFPVMKMILVDTDPFYFIALRFMVAFLALYLVFHKKVTRDDFSGETVRKGVILGLCLLAGYAFQIVGLQYTTASRSAFITGLSVVMVPLLSIMIIKQIPGPYTWTGVALATIGLYLLTGAGKIAVNLGDYLTFFCAVSFALQIVLLSKYLPGNKPVVLTLIQMAVVGGGSFLVSLFSNGITGVTGPALGVIIYTGLLATAMAYLIQSYAQQFTPPTHTGVIFTLEPVFGALFSYLILGEVMGFTGLFGGLLIVTGMLITEVKAEGV</sequence>
<gene>
    <name evidence="9" type="ordered locus">Hore_05950</name>
</gene>
<dbReference type="InterPro" id="IPR037185">
    <property type="entry name" value="EmrE-like"/>
</dbReference>
<evidence type="ECO:0000256" key="7">
    <source>
        <dbReference type="SAM" id="Phobius"/>
    </source>
</evidence>
<evidence type="ECO:0000256" key="1">
    <source>
        <dbReference type="ARBA" id="ARBA00004651"/>
    </source>
</evidence>
<feature type="transmembrane region" description="Helical" evidence="7">
    <location>
        <begin position="16"/>
        <end position="36"/>
    </location>
</feature>
<feature type="transmembrane region" description="Helical" evidence="7">
    <location>
        <begin position="42"/>
        <end position="59"/>
    </location>
</feature>
<dbReference type="PANTHER" id="PTHR42920:SF5">
    <property type="entry name" value="EAMA DOMAIN-CONTAINING PROTEIN"/>
    <property type="match status" value="1"/>
</dbReference>
<feature type="domain" description="EamA" evidence="8">
    <location>
        <begin position="13"/>
        <end position="145"/>
    </location>
</feature>
<comment type="similarity">
    <text evidence="2">Belongs to the EamA transporter family.</text>
</comment>